<dbReference type="Proteomes" id="UP000007129">
    <property type="component" value="Unassembled WGS sequence"/>
</dbReference>
<dbReference type="eggNOG" id="KOG0156">
    <property type="taxonomic scope" value="Eukaryota"/>
</dbReference>
<reference evidence="5 6" key="1">
    <citation type="journal article" date="2012" name="BMC Genomics">
        <title>Tools to kill: Genome of one of the most destructive plant pathogenic fungi Macrophomina phaseolina.</title>
        <authorList>
            <person name="Islam M.S."/>
            <person name="Haque M.S."/>
            <person name="Islam M.M."/>
            <person name="Emdad E.M."/>
            <person name="Halim A."/>
            <person name="Hossen Q.M.M."/>
            <person name="Hossain M.Z."/>
            <person name="Ahmed B."/>
            <person name="Rahim S."/>
            <person name="Rahman M.S."/>
            <person name="Alam M.M."/>
            <person name="Hou S."/>
            <person name="Wan X."/>
            <person name="Saito J.A."/>
            <person name="Alam M."/>
        </authorList>
    </citation>
    <scope>NUCLEOTIDE SEQUENCE [LARGE SCALE GENOMIC DNA]</scope>
    <source>
        <strain evidence="5 6">MS6</strain>
    </source>
</reference>
<dbReference type="Pfam" id="PF00067">
    <property type="entry name" value="p450"/>
    <property type="match status" value="2"/>
</dbReference>
<dbReference type="PANTHER" id="PTHR24305">
    <property type="entry name" value="CYTOCHROME P450"/>
    <property type="match status" value="1"/>
</dbReference>
<sequence>MQFYAFDVIGSITTGSPFGLLEKGYDDGIIADIHDVVYYGTFTGIFPKLHWWIQKTLHLLKPFGLLSSRQALVHFMLFHAEQRRKGITSNDKNDFLTKLLKLEEDGQNTRADTFNALGNNIIAGSDTTSITLSAVIYYLIKNPSKMARPRREIDQKAAEGALSDPITFQQSQNMPYLQEVIKETLRIHPAVAFILARRVPPGGATVCGKFLPQDVSGPVTYTRCVPLTKRQTDVGINAWVAHQNAQVFPEPTQFIPERWLGPKESVAKMEAYFSAVRQPHTLEFIKADKCPIWVRFESMHWKAY</sequence>
<dbReference type="InterPro" id="IPR001128">
    <property type="entry name" value="Cyt_P450"/>
</dbReference>
<dbReference type="STRING" id="1126212.K2QMJ9"/>
<keyword evidence="3" id="KW-0479">Metal-binding</keyword>
<dbReference type="PANTHER" id="PTHR24305:SF232">
    <property type="entry name" value="P450, PUTATIVE (EUROFUNG)-RELATED"/>
    <property type="match status" value="1"/>
</dbReference>
<dbReference type="GO" id="GO:0004497">
    <property type="term" value="F:monooxygenase activity"/>
    <property type="evidence" value="ECO:0007669"/>
    <property type="project" value="InterPro"/>
</dbReference>
<dbReference type="InterPro" id="IPR050121">
    <property type="entry name" value="Cytochrome_P450_monoxygenase"/>
</dbReference>
<dbReference type="PRINTS" id="PR00385">
    <property type="entry name" value="P450"/>
</dbReference>
<evidence type="ECO:0000313" key="6">
    <source>
        <dbReference type="Proteomes" id="UP000007129"/>
    </source>
</evidence>
<dbReference type="EMBL" id="AHHD01000499">
    <property type="protein sequence ID" value="EKG11071.1"/>
    <property type="molecule type" value="Genomic_DNA"/>
</dbReference>
<dbReference type="GO" id="GO:0020037">
    <property type="term" value="F:heme binding"/>
    <property type="evidence" value="ECO:0007669"/>
    <property type="project" value="InterPro"/>
</dbReference>
<name>K2QMJ9_MACPH</name>
<dbReference type="InParanoid" id="K2QMJ9"/>
<comment type="cofactor">
    <cofactor evidence="1">
        <name>heme</name>
        <dbReference type="ChEBI" id="CHEBI:30413"/>
    </cofactor>
</comment>
<keyword evidence="4" id="KW-0408">Iron</keyword>
<dbReference type="SUPFAM" id="SSF48264">
    <property type="entry name" value="Cytochrome P450"/>
    <property type="match status" value="1"/>
</dbReference>
<comment type="similarity">
    <text evidence="2">Belongs to the cytochrome P450 family.</text>
</comment>
<evidence type="ECO:0000256" key="1">
    <source>
        <dbReference type="ARBA" id="ARBA00001971"/>
    </source>
</evidence>
<dbReference type="VEuPathDB" id="FungiDB:MPH_11814"/>
<evidence type="ECO:0000256" key="4">
    <source>
        <dbReference type="ARBA" id="ARBA00023004"/>
    </source>
</evidence>
<dbReference type="HOGENOM" id="CLU_001570_14_0_1"/>
<proteinExistence type="inferred from homology"/>
<dbReference type="InterPro" id="IPR002403">
    <property type="entry name" value="Cyt_P450_E_grp-IV"/>
</dbReference>
<dbReference type="PRINTS" id="PR00465">
    <property type="entry name" value="EP450IV"/>
</dbReference>
<comment type="caution">
    <text evidence="5">The sequence shown here is derived from an EMBL/GenBank/DDBJ whole genome shotgun (WGS) entry which is preliminary data.</text>
</comment>
<evidence type="ECO:0000256" key="3">
    <source>
        <dbReference type="ARBA" id="ARBA00022723"/>
    </source>
</evidence>
<dbReference type="GO" id="GO:0016705">
    <property type="term" value="F:oxidoreductase activity, acting on paired donors, with incorporation or reduction of molecular oxygen"/>
    <property type="evidence" value="ECO:0007669"/>
    <property type="project" value="InterPro"/>
</dbReference>
<evidence type="ECO:0000256" key="2">
    <source>
        <dbReference type="ARBA" id="ARBA00010617"/>
    </source>
</evidence>
<gene>
    <name evidence="5" type="ORF">MPH_11814</name>
</gene>
<organism evidence="5 6">
    <name type="scientific">Macrophomina phaseolina (strain MS6)</name>
    <name type="common">Charcoal rot fungus</name>
    <dbReference type="NCBI Taxonomy" id="1126212"/>
    <lineage>
        <taxon>Eukaryota</taxon>
        <taxon>Fungi</taxon>
        <taxon>Dikarya</taxon>
        <taxon>Ascomycota</taxon>
        <taxon>Pezizomycotina</taxon>
        <taxon>Dothideomycetes</taxon>
        <taxon>Dothideomycetes incertae sedis</taxon>
        <taxon>Botryosphaeriales</taxon>
        <taxon>Botryosphaeriaceae</taxon>
        <taxon>Macrophomina</taxon>
    </lineage>
</organism>
<dbReference type="InterPro" id="IPR036396">
    <property type="entry name" value="Cyt_P450_sf"/>
</dbReference>
<dbReference type="AlphaFoldDB" id="K2QMJ9"/>
<dbReference type="Gene3D" id="1.10.630.10">
    <property type="entry name" value="Cytochrome P450"/>
    <property type="match status" value="1"/>
</dbReference>
<evidence type="ECO:0000313" key="5">
    <source>
        <dbReference type="EMBL" id="EKG11071.1"/>
    </source>
</evidence>
<dbReference type="GO" id="GO:0005506">
    <property type="term" value="F:iron ion binding"/>
    <property type="evidence" value="ECO:0007669"/>
    <property type="project" value="InterPro"/>
</dbReference>
<protein>
    <submittedName>
        <fullName evidence="5">Cytochrome P450</fullName>
    </submittedName>
</protein>
<accession>K2QMJ9</accession>
<dbReference type="OrthoDB" id="3934656at2759"/>